<feature type="transmembrane region" description="Helical" evidence="2">
    <location>
        <begin position="6"/>
        <end position="23"/>
    </location>
</feature>
<dbReference type="AlphaFoldDB" id="A0A0K0EUS1"/>
<proteinExistence type="predicted"/>
<name>A0A0K0EUS1_STRVS</name>
<keyword evidence="2" id="KW-0472">Membrane</keyword>
<evidence type="ECO:0000313" key="4">
    <source>
        <dbReference type="WBParaSite" id="SVE_0026600.1"/>
    </source>
</evidence>
<keyword evidence="2" id="KW-1133">Transmembrane helix</keyword>
<organism evidence="3 4">
    <name type="scientific">Strongyloides venezuelensis</name>
    <name type="common">Threadworm</name>
    <dbReference type="NCBI Taxonomy" id="75913"/>
    <lineage>
        <taxon>Eukaryota</taxon>
        <taxon>Metazoa</taxon>
        <taxon>Ecdysozoa</taxon>
        <taxon>Nematoda</taxon>
        <taxon>Chromadorea</taxon>
        <taxon>Rhabditida</taxon>
        <taxon>Tylenchina</taxon>
        <taxon>Panagrolaimomorpha</taxon>
        <taxon>Strongyloidoidea</taxon>
        <taxon>Strongyloididae</taxon>
        <taxon>Strongyloides</taxon>
    </lineage>
</organism>
<evidence type="ECO:0000256" key="1">
    <source>
        <dbReference type="SAM" id="MobiDB-lite"/>
    </source>
</evidence>
<keyword evidence="3" id="KW-1185">Reference proteome</keyword>
<feature type="compositionally biased region" description="Basic residues" evidence="1">
    <location>
        <begin position="58"/>
        <end position="70"/>
    </location>
</feature>
<evidence type="ECO:0000313" key="3">
    <source>
        <dbReference type="Proteomes" id="UP000035680"/>
    </source>
</evidence>
<feature type="compositionally biased region" description="Polar residues" evidence="1">
    <location>
        <begin position="91"/>
        <end position="100"/>
    </location>
</feature>
<protein>
    <submittedName>
        <fullName evidence="4">Uncharacterized protein</fullName>
    </submittedName>
</protein>
<accession>A0A0K0EUS1</accession>
<sequence length="100" mass="11635">MKISNNITLFFYLILFISLIDFGKSIFNGNGKRVLLGRAQYSSKAFGPSQMSVGTYRSRMRSRSSIRSRSRSRERSRGKPSQFQIRRYNGPKSQYQLTRL</sequence>
<feature type="region of interest" description="Disordered" evidence="1">
    <location>
        <begin position="55"/>
        <end position="100"/>
    </location>
</feature>
<reference evidence="4" key="2">
    <citation type="submission" date="2015-08" db="UniProtKB">
        <authorList>
            <consortium name="WormBaseParasite"/>
        </authorList>
    </citation>
    <scope>IDENTIFICATION</scope>
</reference>
<evidence type="ECO:0000256" key="2">
    <source>
        <dbReference type="SAM" id="Phobius"/>
    </source>
</evidence>
<reference evidence="3" key="1">
    <citation type="submission" date="2014-07" db="EMBL/GenBank/DDBJ databases">
        <authorList>
            <person name="Martin A.A"/>
            <person name="De Silva N."/>
        </authorList>
    </citation>
    <scope>NUCLEOTIDE SEQUENCE</scope>
</reference>
<keyword evidence="2" id="KW-0812">Transmembrane</keyword>
<dbReference type="WBParaSite" id="SVE_0026600.1">
    <property type="protein sequence ID" value="SVE_0026600.1"/>
    <property type="gene ID" value="SVE_0026600"/>
</dbReference>
<dbReference type="Proteomes" id="UP000035680">
    <property type="component" value="Unassembled WGS sequence"/>
</dbReference>